<dbReference type="EMBL" id="KN818353">
    <property type="protein sequence ID" value="KIL57928.1"/>
    <property type="molecule type" value="Genomic_DNA"/>
</dbReference>
<dbReference type="AlphaFoldDB" id="A0A0C2WNW6"/>
<dbReference type="HOGENOM" id="CLU_1864612_0_0_1"/>
<organism evidence="1 2">
    <name type="scientific">Amanita muscaria (strain Koide BX008)</name>
    <dbReference type="NCBI Taxonomy" id="946122"/>
    <lineage>
        <taxon>Eukaryota</taxon>
        <taxon>Fungi</taxon>
        <taxon>Dikarya</taxon>
        <taxon>Basidiomycota</taxon>
        <taxon>Agaricomycotina</taxon>
        <taxon>Agaricomycetes</taxon>
        <taxon>Agaricomycetidae</taxon>
        <taxon>Agaricales</taxon>
        <taxon>Pluteineae</taxon>
        <taxon>Amanitaceae</taxon>
        <taxon>Amanita</taxon>
    </lineage>
</organism>
<dbReference type="Proteomes" id="UP000054549">
    <property type="component" value="Unassembled WGS sequence"/>
</dbReference>
<reference evidence="1 2" key="1">
    <citation type="submission" date="2014-04" db="EMBL/GenBank/DDBJ databases">
        <title>Evolutionary Origins and Diversification of the Mycorrhizal Mutualists.</title>
        <authorList>
            <consortium name="DOE Joint Genome Institute"/>
            <consortium name="Mycorrhizal Genomics Consortium"/>
            <person name="Kohler A."/>
            <person name="Kuo A."/>
            <person name="Nagy L.G."/>
            <person name="Floudas D."/>
            <person name="Copeland A."/>
            <person name="Barry K.W."/>
            <person name="Cichocki N."/>
            <person name="Veneault-Fourrey C."/>
            <person name="LaButti K."/>
            <person name="Lindquist E.A."/>
            <person name="Lipzen A."/>
            <person name="Lundell T."/>
            <person name="Morin E."/>
            <person name="Murat C."/>
            <person name="Riley R."/>
            <person name="Ohm R."/>
            <person name="Sun H."/>
            <person name="Tunlid A."/>
            <person name="Henrissat B."/>
            <person name="Grigoriev I.V."/>
            <person name="Hibbett D.S."/>
            <person name="Martin F."/>
        </authorList>
    </citation>
    <scope>NUCLEOTIDE SEQUENCE [LARGE SCALE GENOMIC DNA]</scope>
    <source>
        <strain evidence="1 2">Koide BX008</strain>
    </source>
</reference>
<keyword evidence="2" id="KW-1185">Reference proteome</keyword>
<sequence>MGSDRVRFNGGVTSQEQAINRAVKNKWQYEQDISQHLIEVAGFHLRLKNSGDPHRILSYMQAYTTDKSATYHPGRNSFSKQITAKQAMAGEDGCPSAPSWDTFACPYISIHKGANASNPKLHATSQELIGVLKEEYV</sequence>
<protein>
    <submittedName>
        <fullName evidence="1">Uncharacterized protein</fullName>
    </submittedName>
</protein>
<accession>A0A0C2WNW6</accession>
<evidence type="ECO:0000313" key="1">
    <source>
        <dbReference type="EMBL" id="KIL57928.1"/>
    </source>
</evidence>
<evidence type="ECO:0000313" key="2">
    <source>
        <dbReference type="Proteomes" id="UP000054549"/>
    </source>
</evidence>
<dbReference type="OrthoDB" id="3261690at2759"/>
<gene>
    <name evidence="1" type="ORF">M378DRAFT_15927</name>
</gene>
<dbReference type="InParanoid" id="A0A0C2WNW6"/>
<proteinExistence type="predicted"/>
<name>A0A0C2WNW6_AMAMK</name>